<dbReference type="Proteomes" id="UP001497383">
    <property type="component" value="Chromosome 1"/>
</dbReference>
<accession>A0ABP0ZDQ3</accession>
<evidence type="ECO:0000256" key="2">
    <source>
        <dbReference type="ARBA" id="ARBA00005954"/>
    </source>
</evidence>
<feature type="compositionally biased region" description="Basic and acidic residues" evidence="8">
    <location>
        <begin position="107"/>
        <end position="126"/>
    </location>
</feature>
<evidence type="ECO:0000256" key="8">
    <source>
        <dbReference type="SAM" id="MobiDB-lite"/>
    </source>
</evidence>
<keyword evidence="5" id="KW-0747">Spliceosome</keyword>
<feature type="compositionally biased region" description="Polar residues" evidence="8">
    <location>
        <begin position="16"/>
        <end position="25"/>
    </location>
</feature>
<evidence type="ECO:0000313" key="10">
    <source>
        <dbReference type="EMBL" id="CAK9435915.1"/>
    </source>
</evidence>
<gene>
    <name evidence="10" type="ORF">LODBEIA_P05380</name>
</gene>
<comment type="subcellular location">
    <subcellularLocation>
        <location evidence="1">Nucleus</location>
    </subcellularLocation>
</comment>
<dbReference type="EMBL" id="OZ022405">
    <property type="protein sequence ID" value="CAK9435915.1"/>
    <property type="molecule type" value="Genomic_DNA"/>
</dbReference>
<organism evidence="10 11">
    <name type="scientific">Lodderomyces beijingensis</name>
    <dbReference type="NCBI Taxonomy" id="1775926"/>
    <lineage>
        <taxon>Eukaryota</taxon>
        <taxon>Fungi</taxon>
        <taxon>Dikarya</taxon>
        <taxon>Ascomycota</taxon>
        <taxon>Saccharomycotina</taxon>
        <taxon>Pichiomycetes</taxon>
        <taxon>Debaryomycetaceae</taxon>
        <taxon>Candida/Lodderomyces clade</taxon>
        <taxon>Lodderomyces</taxon>
    </lineage>
</organism>
<protein>
    <recommendedName>
        <fullName evidence="3">Pre-mRNA-splicing factor CWC21</fullName>
    </recommendedName>
</protein>
<evidence type="ECO:0000256" key="4">
    <source>
        <dbReference type="ARBA" id="ARBA00022664"/>
    </source>
</evidence>
<reference evidence="10 11" key="1">
    <citation type="submission" date="2024-03" db="EMBL/GenBank/DDBJ databases">
        <authorList>
            <person name="Brejova B."/>
        </authorList>
    </citation>
    <scope>NUCLEOTIDE SEQUENCE [LARGE SCALE GENOMIC DNA]</scope>
    <source>
        <strain evidence="10 11">CBS 14171</strain>
    </source>
</reference>
<dbReference type="CDD" id="cd21372">
    <property type="entry name" value="cwf21_CWC21-like"/>
    <property type="match status" value="1"/>
</dbReference>
<comment type="similarity">
    <text evidence="2">Belongs to the CWC21 family.</text>
</comment>
<dbReference type="PANTHER" id="PTHR36562">
    <property type="entry name" value="SERINE/ARGININE REPETITIVE MATRIX 2"/>
    <property type="match status" value="1"/>
</dbReference>
<evidence type="ECO:0000256" key="3">
    <source>
        <dbReference type="ARBA" id="ARBA00020641"/>
    </source>
</evidence>
<evidence type="ECO:0000256" key="6">
    <source>
        <dbReference type="ARBA" id="ARBA00023187"/>
    </source>
</evidence>
<feature type="region of interest" description="Disordered" evidence="8">
    <location>
        <begin position="1"/>
        <end position="59"/>
    </location>
</feature>
<dbReference type="Gene3D" id="6.10.140.420">
    <property type="match status" value="1"/>
</dbReference>
<name>A0ABP0ZDQ3_9ASCO</name>
<dbReference type="RefSeq" id="XP_066827476.1">
    <property type="nucleotide sequence ID" value="XM_066975705.1"/>
</dbReference>
<keyword evidence="7" id="KW-0539">Nucleus</keyword>
<evidence type="ECO:0000256" key="7">
    <source>
        <dbReference type="ARBA" id="ARBA00023242"/>
    </source>
</evidence>
<feature type="compositionally biased region" description="Low complexity" evidence="8">
    <location>
        <begin position="127"/>
        <end position="136"/>
    </location>
</feature>
<evidence type="ECO:0000256" key="5">
    <source>
        <dbReference type="ARBA" id="ARBA00022728"/>
    </source>
</evidence>
<dbReference type="InterPro" id="IPR013170">
    <property type="entry name" value="mRNA_splic_Cwf21_dom"/>
</dbReference>
<evidence type="ECO:0000313" key="11">
    <source>
        <dbReference type="Proteomes" id="UP001497383"/>
    </source>
</evidence>
<keyword evidence="4" id="KW-0507">mRNA processing</keyword>
<dbReference type="SMART" id="SM01115">
    <property type="entry name" value="cwf21"/>
    <property type="match status" value="1"/>
</dbReference>
<dbReference type="Pfam" id="PF08312">
    <property type="entry name" value="cwf21"/>
    <property type="match status" value="1"/>
</dbReference>
<dbReference type="InterPro" id="IPR051372">
    <property type="entry name" value="CWC21"/>
</dbReference>
<feature type="domain" description="CWF21" evidence="9">
    <location>
        <begin position="64"/>
        <end position="109"/>
    </location>
</feature>
<evidence type="ECO:0000256" key="1">
    <source>
        <dbReference type="ARBA" id="ARBA00004123"/>
    </source>
</evidence>
<keyword evidence="6" id="KW-0508">mRNA splicing</keyword>
<dbReference type="GeneID" id="92205734"/>
<sequence length="136" mass="15605">MSSGGVPNTGRGSGSSGYVQKNISAESKPKGRYESRELNTRKDKWREDQETQDRLRRETDEVLATHNKLRGIEVSCAELEDELERRGFSEQEIDDKVNKLRTRLKRQMSEQENKANADVDDADSKSDVYSYTPRFS</sequence>
<proteinExistence type="inferred from homology"/>
<feature type="compositionally biased region" description="Basic and acidic residues" evidence="8">
    <location>
        <begin position="27"/>
        <end position="59"/>
    </location>
</feature>
<dbReference type="PANTHER" id="PTHR36562:SF5">
    <property type="entry name" value="SERINE_ARGININE REPETITIVE MATRIX 2"/>
    <property type="match status" value="1"/>
</dbReference>
<feature type="region of interest" description="Disordered" evidence="8">
    <location>
        <begin position="105"/>
        <end position="136"/>
    </location>
</feature>
<keyword evidence="11" id="KW-1185">Reference proteome</keyword>
<evidence type="ECO:0000259" key="9">
    <source>
        <dbReference type="SMART" id="SM01115"/>
    </source>
</evidence>